<dbReference type="InterPro" id="IPR034907">
    <property type="entry name" value="NDK-like_dom"/>
</dbReference>
<keyword evidence="9" id="KW-0546">Nucleotide metabolism</keyword>
<dbReference type="GO" id="GO:0046872">
    <property type="term" value="F:metal ion binding"/>
    <property type="evidence" value="ECO:0007669"/>
    <property type="project" value="UniProtKB-KW"/>
</dbReference>
<feature type="active site" description="Pros-phosphohistidine intermediate" evidence="9 10">
    <location>
        <position position="109"/>
    </location>
</feature>
<dbReference type="Proteomes" id="UP000885936">
    <property type="component" value="Unassembled WGS sequence"/>
</dbReference>
<keyword evidence="7 9" id="KW-0418">Kinase</keyword>
<dbReference type="InterPro" id="IPR001564">
    <property type="entry name" value="Nucleoside_diP_kinase"/>
</dbReference>
<evidence type="ECO:0000256" key="4">
    <source>
        <dbReference type="ARBA" id="ARBA00022553"/>
    </source>
</evidence>
<evidence type="ECO:0000256" key="7">
    <source>
        <dbReference type="ARBA" id="ARBA00022777"/>
    </source>
</evidence>
<comment type="cofactor">
    <cofactor evidence="1 9">
        <name>Mg(2+)</name>
        <dbReference type="ChEBI" id="CHEBI:18420"/>
    </cofactor>
</comment>
<dbReference type="SUPFAM" id="SSF54919">
    <property type="entry name" value="Nucleoside diphosphate kinase, NDK"/>
    <property type="match status" value="1"/>
</dbReference>
<comment type="similarity">
    <text evidence="2 9 10 11">Belongs to the NDK family.</text>
</comment>
<feature type="binding site" evidence="9 10">
    <location>
        <position position="96"/>
    </location>
    <ligand>
        <name>ATP</name>
        <dbReference type="ChEBI" id="CHEBI:30616"/>
    </ligand>
</feature>
<dbReference type="AlphaFoldDB" id="A0A7C1B6Q4"/>
<dbReference type="InterPro" id="IPR023005">
    <property type="entry name" value="Nucleoside_diP_kinase_AS"/>
</dbReference>
<comment type="subcellular location">
    <subcellularLocation>
        <location evidence="9">Cytoplasm</location>
    </subcellularLocation>
</comment>
<evidence type="ECO:0000256" key="11">
    <source>
        <dbReference type="RuleBase" id="RU004011"/>
    </source>
</evidence>
<keyword evidence="9" id="KW-0479">Metal-binding</keyword>
<comment type="catalytic activity">
    <reaction evidence="9">
        <text>a ribonucleoside 5'-diphosphate + ATP = a ribonucleoside 5'-triphosphate + ADP</text>
        <dbReference type="Rhea" id="RHEA:18113"/>
        <dbReference type="ChEBI" id="CHEBI:30616"/>
        <dbReference type="ChEBI" id="CHEBI:57930"/>
        <dbReference type="ChEBI" id="CHEBI:61557"/>
        <dbReference type="ChEBI" id="CHEBI:456216"/>
        <dbReference type="EC" id="2.7.4.6"/>
    </reaction>
</comment>
<dbReference type="EMBL" id="DQZR01000041">
    <property type="protein sequence ID" value="HDM35829.1"/>
    <property type="molecule type" value="Genomic_DNA"/>
</dbReference>
<dbReference type="Gene3D" id="3.30.70.141">
    <property type="entry name" value="Nucleoside diphosphate kinase-like domain"/>
    <property type="match status" value="1"/>
</dbReference>
<feature type="domain" description="Nucleoside diphosphate kinase-like" evidence="13">
    <location>
        <begin position="1"/>
        <end position="132"/>
    </location>
</feature>
<organism evidence="14">
    <name type="scientific">Candidatus Syntropharchaeum butanivorans</name>
    <dbReference type="NCBI Taxonomy" id="1839936"/>
    <lineage>
        <taxon>Archaea</taxon>
        <taxon>Methanobacteriati</taxon>
        <taxon>Methanobacteriota</taxon>
        <taxon>Stenosarchaea group</taxon>
        <taxon>Methanomicrobia</taxon>
        <taxon>Methanosarcinales</taxon>
        <taxon>ANME-2 cluster</taxon>
        <taxon>Candidatus Syntropharchaeum</taxon>
    </lineage>
</organism>
<dbReference type="InterPro" id="IPR036850">
    <property type="entry name" value="NDK-like_dom_sf"/>
</dbReference>
<dbReference type="CDD" id="cd04413">
    <property type="entry name" value="NDPk_I"/>
    <property type="match status" value="1"/>
</dbReference>
<evidence type="ECO:0000256" key="10">
    <source>
        <dbReference type="PROSITE-ProRule" id="PRU00706"/>
    </source>
</evidence>
<dbReference type="PANTHER" id="PTHR11349">
    <property type="entry name" value="NUCLEOSIDE DIPHOSPHATE KINASE"/>
    <property type="match status" value="1"/>
</dbReference>
<keyword evidence="3 9" id="KW-0963">Cytoplasm</keyword>
<dbReference type="HAMAP" id="MF_00451">
    <property type="entry name" value="NDP_kinase"/>
    <property type="match status" value="1"/>
</dbReference>
<comment type="caution">
    <text evidence="14">The sequence shown here is derived from an EMBL/GenBank/DDBJ whole genome shotgun (WGS) entry which is preliminary data.</text>
</comment>
<evidence type="ECO:0000259" key="13">
    <source>
        <dbReference type="SMART" id="SM00562"/>
    </source>
</evidence>
<feature type="binding site" evidence="9 10">
    <location>
        <position position="106"/>
    </location>
    <ligand>
        <name>ATP</name>
        <dbReference type="ChEBI" id="CHEBI:30616"/>
    </ligand>
</feature>
<dbReference type="SMART" id="SM00562">
    <property type="entry name" value="NDK"/>
    <property type="match status" value="1"/>
</dbReference>
<dbReference type="PRINTS" id="PR01243">
    <property type="entry name" value="NUCDPKINASE"/>
</dbReference>
<sequence>MVKPDGVQRGLIGDILARFERKGLKLVGAKMIQVDESTARRHYEEHIGKPFYEGLVKYITSGPVLVGVLEGDDAISVVRRIVGATDPKEALPGTIRGDFALQIGRNVIHASDSPESAKREIEIYFDKNELVTYERIDEVWLYEG</sequence>
<keyword evidence="9" id="KW-0460">Magnesium</keyword>
<reference evidence="14" key="1">
    <citation type="journal article" date="2020" name="mSystems">
        <title>Genome- and Community-Level Interaction Insights into Carbon Utilization and Element Cycling Functions of Hydrothermarchaeota in Hydrothermal Sediment.</title>
        <authorList>
            <person name="Zhou Z."/>
            <person name="Liu Y."/>
            <person name="Xu W."/>
            <person name="Pan J."/>
            <person name="Luo Z.H."/>
            <person name="Li M."/>
        </authorList>
    </citation>
    <scope>NUCLEOTIDE SEQUENCE [LARGE SCALE GENOMIC DNA]</scope>
    <source>
        <strain evidence="14">HyVt-185</strain>
        <strain evidence="15">HyVt-386</strain>
    </source>
</reference>
<feature type="binding site" evidence="9 10">
    <location>
        <position position="85"/>
    </location>
    <ligand>
        <name>ATP</name>
        <dbReference type="ChEBI" id="CHEBI:30616"/>
    </ligand>
</feature>
<evidence type="ECO:0000256" key="1">
    <source>
        <dbReference type="ARBA" id="ARBA00001946"/>
    </source>
</evidence>
<evidence type="ECO:0000256" key="6">
    <source>
        <dbReference type="ARBA" id="ARBA00022741"/>
    </source>
</evidence>
<dbReference type="GO" id="GO:0006228">
    <property type="term" value="P:UTP biosynthetic process"/>
    <property type="evidence" value="ECO:0007669"/>
    <property type="project" value="UniProtKB-UniRule"/>
</dbReference>
<keyword evidence="5 9" id="KW-0808">Transferase</keyword>
<keyword evidence="8 9" id="KW-0067">ATP-binding</keyword>
<keyword evidence="4 9" id="KW-0597">Phosphoprotein</keyword>
<comment type="catalytic activity">
    <reaction evidence="9 12">
        <text>a 2'-deoxyribonucleoside 5'-diphosphate + ATP = a 2'-deoxyribonucleoside 5'-triphosphate + ADP</text>
        <dbReference type="Rhea" id="RHEA:44640"/>
        <dbReference type="ChEBI" id="CHEBI:30616"/>
        <dbReference type="ChEBI" id="CHEBI:61560"/>
        <dbReference type="ChEBI" id="CHEBI:73316"/>
        <dbReference type="ChEBI" id="CHEBI:456216"/>
        <dbReference type="EC" id="2.7.4.6"/>
    </reaction>
</comment>
<dbReference type="GO" id="GO:0005737">
    <property type="term" value="C:cytoplasm"/>
    <property type="evidence" value="ECO:0007669"/>
    <property type="project" value="UniProtKB-SubCell"/>
</dbReference>
<dbReference type="PROSITE" id="PS00469">
    <property type="entry name" value="NDPK"/>
    <property type="match status" value="1"/>
</dbReference>
<dbReference type="EMBL" id="DRIE01000131">
    <property type="protein sequence ID" value="HEC57815.1"/>
    <property type="molecule type" value="Genomic_DNA"/>
</dbReference>
<evidence type="ECO:0000313" key="15">
    <source>
        <dbReference type="EMBL" id="HEC57815.1"/>
    </source>
</evidence>
<evidence type="ECO:0000256" key="3">
    <source>
        <dbReference type="ARBA" id="ARBA00022490"/>
    </source>
</evidence>
<evidence type="ECO:0000313" key="14">
    <source>
        <dbReference type="EMBL" id="HDM35829.1"/>
    </source>
</evidence>
<comment type="function">
    <text evidence="9">Major role in the synthesis of nucleoside triphosphates other than ATP. The ATP gamma phosphate is transferred to the NDP beta phosphate via a ping-pong mechanism, using a phosphorylated active-site intermediate.</text>
</comment>
<gene>
    <name evidence="9" type="primary">ndk</name>
    <name evidence="14" type="ORF">ENG09_01050</name>
    <name evidence="15" type="ORF">ENI32_08115</name>
</gene>
<dbReference type="EC" id="2.7.4.6" evidence="9 12"/>
<accession>A0A7C1B6Q4</accession>
<feature type="binding site" evidence="9 10">
    <location>
        <position position="51"/>
    </location>
    <ligand>
        <name>ATP</name>
        <dbReference type="ChEBI" id="CHEBI:30616"/>
    </ligand>
</feature>
<evidence type="ECO:0000256" key="8">
    <source>
        <dbReference type="ARBA" id="ARBA00022840"/>
    </source>
</evidence>
<feature type="binding site" evidence="9 10">
    <location>
        <position position="3"/>
    </location>
    <ligand>
        <name>ATP</name>
        <dbReference type="ChEBI" id="CHEBI:30616"/>
    </ligand>
</feature>
<keyword evidence="6 9" id="KW-0547">Nucleotide-binding</keyword>
<dbReference type="GO" id="GO:0005524">
    <property type="term" value="F:ATP binding"/>
    <property type="evidence" value="ECO:0007669"/>
    <property type="project" value="UniProtKB-UniRule"/>
</dbReference>
<evidence type="ECO:0000256" key="9">
    <source>
        <dbReference type="HAMAP-Rule" id="MF_00451"/>
    </source>
</evidence>
<evidence type="ECO:0000256" key="12">
    <source>
        <dbReference type="RuleBase" id="RU004013"/>
    </source>
</evidence>
<evidence type="ECO:0000256" key="5">
    <source>
        <dbReference type="ARBA" id="ARBA00022679"/>
    </source>
</evidence>
<dbReference type="GO" id="GO:0006241">
    <property type="term" value="P:CTP biosynthetic process"/>
    <property type="evidence" value="ECO:0007669"/>
    <property type="project" value="UniProtKB-UniRule"/>
</dbReference>
<evidence type="ECO:0000256" key="2">
    <source>
        <dbReference type="ARBA" id="ARBA00008142"/>
    </source>
</evidence>
<proteinExistence type="inferred from homology"/>
<name>A0A7C1B6Q4_9EURY</name>
<dbReference type="NCBIfam" id="NF001908">
    <property type="entry name" value="PRK00668.1"/>
    <property type="match status" value="1"/>
</dbReference>
<dbReference type="GO" id="GO:0006183">
    <property type="term" value="P:GTP biosynthetic process"/>
    <property type="evidence" value="ECO:0007669"/>
    <property type="project" value="UniProtKB-UniRule"/>
</dbReference>
<dbReference type="GO" id="GO:0004550">
    <property type="term" value="F:nucleoside diphosphate kinase activity"/>
    <property type="evidence" value="ECO:0007669"/>
    <property type="project" value="UniProtKB-UniRule"/>
</dbReference>
<dbReference type="FunFam" id="3.30.70.141:FF:000002">
    <property type="entry name" value="Nucleoside diphosphate kinase"/>
    <property type="match status" value="1"/>
</dbReference>
<dbReference type="Pfam" id="PF00334">
    <property type="entry name" value="NDK"/>
    <property type="match status" value="1"/>
</dbReference>
<protein>
    <recommendedName>
        <fullName evidence="9 12">Nucleoside diphosphate kinase</fullName>
        <shortName evidence="9">NDK</shortName>
        <shortName evidence="9">NDP kinase</shortName>
        <ecNumber evidence="9 12">2.7.4.6</ecNumber>
    </recommendedName>
    <alternativeName>
        <fullName evidence="9">Nucleoside-2-P kinase</fullName>
    </alternativeName>
</protein>
<dbReference type="PROSITE" id="PS51374">
    <property type="entry name" value="NDPK_LIKE"/>
    <property type="match status" value="1"/>
</dbReference>
<feature type="binding site" evidence="9 10">
    <location>
        <position position="79"/>
    </location>
    <ligand>
        <name>ATP</name>
        <dbReference type="ChEBI" id="CHEBI:30616"/>
    </ligand>
</feature>
<dbReference type="Proteomes" id="UP000885863">
    <property type="component" value="Unassembled WGS sequence"/>
</dbReference>